<feature type="transmembrane region" description="Helical" evidence="2">
    <location>
        <begin position="60"/>
        <end position="83"/>
    </location>
</feature>
<name>A0A316UIY6_9BASI</name>
<keyword evidence="2" id="KW-0472">Membrane</keyword>
<feature type="compositionally biased region" description="Acidic residues" evidence="1">
    <location>
        <begin position="339"/>
        <end position="349"/>
    </location>
</feature>
<reference evidence="3 4" key="1">
    <citation type="journal article" date="2018" name="Mol. Biol. Evol.">
        <title>Broad Genomic Sampling Reveals a Smut Pathogenic Ancestry of the Fungal Clade Ustilaginomycotina.</title>
        <authorList>
            <person name="Kijpornyongpan T."/>
            <person name="Mondo S.J."/>
            <person name="Barry K."/>
            <person name="Sandor L."/>
            <person name="Lee J."/>
            <person name="Lipzen A."/>
            <person name="Pangilinan J."/>
            <person name="LaButti K."/>
            <person name="Hainaut M."/>
            <person name="Henrissat B."/>
            <person name="Grigoriev I.V."/>
            <person name="Spatafora J.W."/>
            <person name="Aime M.C."/>
        </authorList>
    </citation>
    <scope>NUCLEOTIDE SEQUENCE [LARGE SCALE GENOMIC DNA]</scope>
    <source>
        <strain evidence="3 4">MCA 4718</strain>
    </source>
</reference>
<feature type="region of interest" description="Disordered" evidence="1">
    <location>
        <begin position="252"/>
        <end position="279"/>
    </location>
</feature>
<dbReference type="EMBL" id="KZ819321">
    <property type="protein sequence ID" value="PWN23903.1"/>
    <property type="molecule type" value="Genomic_DNA"/>
</dbReference>
<keyword evidence="2" id="KW-0812">Transmembrane</keyword>
<accession>A0A316UIY6</accession>
<dbReference type="Gene3D" id="1.20.5.900">
    <property type="entry name" value="transmembrane domain of human cd4"/>
    <property type="match status" value="1"/>
</dbReference>
<dbReference type="RefSeq" id="XP_025351063.1">
    <property type="nucleotide sequence ID" value="XM_025493771.1"/>
</dbReference>
<feature type="region of interest" description="Disordered" evidence="1">
    <location>
        <begin position="305"/>
        <end position="389"/>
    </location>
</feature>
<organism evidence="3 4">
    <name type="scientific">Pseudomicrostroma glucosiphilum</name>
    <dbReference type="NCBI Taxonomy" id="1684307"/>
    <lineage>
        <taxon>Eukaryota</taxon>
        <taxon>Fungi</taxon>
        <taxon>Dikarya</taxon>
        <taxon>Basidiomycota</taxon>
        <taxon>Ustilaginomycotina</taxon>
        <taxon>Exobasidiomycetes</taxon>
        <taxon>Microstromatales</taxon>
        <taxon>Microstromatales incertae sedis</taxon>
        <taxon>Pseudomicrostroma</taxon>
    </lineage>
</organism>
<evidence type="ECO:0000313" key="4">
    <source>
        <dbReference type="Proteomes" id="UP000245942"/>
    </source>
</evidence>
<evidence type="ECO:0000256" key="1">
    <source>
        <dbReference type="SAM" id="MobiDB-lite"/>
    </source>
</evidence>
<feature type="compositionally biased region" description="Basic and acidic residues" evidence="1">
    <location>
        <begin position="373"/>
        <end position="385"/>
    </location>
</feature>
<feature type="compositionally biased region" description="Polar residues" evidence="1">
    <location>
        <begin position="252"/>
        <end position="262"/>
    </location>
</feature>
<evidence type="ECO:0000256" key="2">
    <source>
        <dbReference type="SAM" id="Phobius"/>
    </source>
</evidence>
<sequence length="604" mass="66006">MPFQADQRFPLRQRHQSCVLPCEQASLMARRSIDDATDSQPSSKPTSDAPQWPFKYNQGILAGIGVSSALSVLLIIGLCVFVCRKIRRRRERQRLASSSVLPIYATSEKVEQHIARCDGPRRASRFLNWPACPLLCWNLRYRFRSHACSQAQTQGELFSSLSQEERGPEAAIIQAHTFKLPELSHRIPSCDGEEDGTEGLGDSFSFDTIPTPLTVEFALPPGANVPVSSPPEPCILQDASAEIPFPPACETTCSGRSDTTPLSEDHLPPRASLASDVDPSFIGGNASKWDTMPIPGPHLRPPSALGTFPWHIRSPRPTLAHPLPQLKGHSRQQTLPESPEIEPPNDDEGNPPPSTEDIARPDAVYSKWQRLTQRTDRSSTVQERRTSRRRSWSWWERGSPLRVYSSEAPLSLFRGQSGDENSQAAPHPPTSILQSATVGAQTMVQSSRVHFHSEVVRESLTIEAREAPRAEAPKSPYVFWRDEDGDVSIPIELATDGRTRSSSIGSKFVEQFNDSASAGGMQGIGELVRNSSVRSGRRASVGSLVSPGQEEVIDGPQAGDWLEAVSRMGCSETGHGRPARVQAEDVPDKGVVASAGKAVHEAAP</sequence>
<gene>
    <name evidence="3" type="ORF">BCV69DRAFT_291844</name>
</gene>
<proteinExistence type="predicted"/>
<dbReference type="AlphaFoldDB" id="A0A316UIY6"/>
<evidence type="ECO:0000313" key="3">
    <source>
        <dbReference type="EMBL" id="PWN23903.1"/>
    </source>
</evidence>
<keyword evidence="4" id="KW-1185">Reference proteome</keyword>
<keyword evidence="2" id="KW-1133">Transmembrane helix</keyword>
<protein>
    <submittedName>
        <fullName evidence="3">Uncharacterized protein</fullName>
    </submittedName>
</protein>
<dbReference type="Proteomes" id="UP000245942">
    <property type="component" value="Unassembled WGS sequence"/>
</dbReference>
<dbReference type="GeneID" id="37015505"/>